<feature type="chain" id="PRO_5031089657" description="Secreted protein" evidence="1">
    <location>
        <begin position="25"/>
        <end position="152"/>
    </location>
</feature>
<dbReference type="EMBL" id="JABWGN010000008">
    <property type="protein sequence ID" value="NUW33954.1"/>
    <property type="molecule type" value="Genomic_DNA"/>
</dbReference>
<evidence type="ECO:0000313" key="2">
    <source>
        <dbReference type="EMBL" id="NUW33954.1"/>
    </source>
</evidence>
<name>A0A7Y6IBN5_9ACTN</name>
<dbReference type="RefSeq" id="WP_175591413.1">
    <property type="nucleotide sequence ID" value="NZ_JABWGN010000008.1"/>
</dbReference>
<evidence type="ECO:0000256" key="1">
    <source>
        <dbReference type="SAM" id="SignalP"/>
    </source>
</evidence>
<gene>
    <name evidence="2" type="ORF">HTZ77_21325</name>
</gene>
<sequence>MRSVLLAAATAAALLAPLPTPAHAATADVVCVARSWTRVDTVRLGSRRADLWKCKGKPYYHAGLTGGAEGDRLRVWVRDDVTRSKGFQQAVAGSDGRAVTRARVADDGDSAWVCVRPVGSSASCSKAHVYDEVCDDVETGHTRGTIPVVCRD</sequence>
<keyword evidence="3" id="KW-1185">Reference proteome</keyword>
<comment type="caution">
    <text evidence="2">The sequence shown here is derived from an EMBL/GenBank/DDBJ whole genome shotgun (WGS) entry which is preliminary data.</text>
</comment>
<feature type="signal peptide" evidence="1">
    <location>
        <begin position="1"/>
        <end position="24"/>
    </location>
</feature>
<organism evidence="2 3">
    <name type="scientific">Nonomuraea montanisoli</name>
    <dbReference type="NCBI Taxonomy" id="2741721"/>
    <lineage>
        <taxon>Bacteria</taxon>
        <taxon>Bacillati</taxon>
        <taxon>Actinomycetota</taxon>
        <taxon>Actinomycetes</taxon>
        <taxon>Streptosporangiales</taxon>
        <taxon>Streptosporangiaceae</taxon>
        <taxon>Nonomuraea</taxon>
    </lineage>
</organism>
<dbReference type="AlphaFoldDB" id="A0A7Y6IBN5"/>
<evidence type="ECO:0000313" key="3">
    <source>
        <dbReference type="Proteomes" id="UP000586042"/>
    </source>
</evidence>
<proteinExistence type="predicted"/>
<evidence type="ECO:0008006" key="4">
    <source>
        <dbReference type="Google" id="ProtNLM"/>
    </source>
</evidence>
<dbReference type="Proteomes" id="UP000586042">
    <property type="component" value="Unassembled WGS sequence"/>
</dbReference>
<reference evidence="2 3" key="1">
    <citation type="submission" date="2020-06" db="EMBL/GenBank/DDBJ databases">
        <title>Nonomuraea sp. SMC257, a novel actinomycete isolated from soil.</title>
        <authorList>
            <person name="Chanama M."/>
        </authorList>
    </citation>
    <scope>NUCLEOTIDE SEQUENCE [LARGE SCALE GENOMIC DNA]</scope>
    <source>
        <strain evidence="2 3">SMC257</strain>
    </source>
</reference>
<accession>A0A7Y6IBN5</accession>
<protein>
    <recommendedName>
        <fullName evidence="4">Secreted protein</fullName>
    </recommendedName>
</protein>
<keyword evidence="1" id="KW-0732">Signal</keyword>